<dbReference type="SUPFAM" id="SSF74788">
    <property type="entry name" value="Cullin repeat-like"/>
    <property type="match status" value="1"/>
</dbReference>
<evidence type="ECO:0000313" key="8">
    <source>
        <dbReference type="Proteomes" id="UP000703269"/>
    </source>
</evidence>
<evidence type="ECO:0000313" key="7">
    <source>
        <dbReference type="EMBL" id="GJE92100.1"/>
    </source>
</evidence>
<dbReference type="Gene3D" id="1.10.10.10">
    <property type="entry name" value="Winged helix-like DNA-binding domain superfamily/Winged helix DNA-binding domain"/>
    <property type="match status" value="1"/>
</dbReference>
<keyword evidence="2" id="KW-1017">Isopeptide bond</keyword>
<protein>
    <submittedName>
        <fullName evidence="7">Cullin-domain-containing protein</fullName>
    </submittedName>
</protein>
<dbReference type="InterPro" id="IPR059120">
    <property type="entry name" value="Cullin-like_AB"/>
</dbReference>
<keyword evidence="3" id="KW-0832">Ubl conjugation</keyword>
<sequence>MSSSLPPSAPEYASLPSTTMAAVDVFTLLSLPASKAFSAFRSSEFGVEQDSRARPAAADNTRNGSEKSASVVLKLKGPALKVQSNDVYDRDLALVRRAIRVVLAKGTTETMPATYEKIYAACRAVVQNAQNGEGVYEYLKMEMERCFGSLLRELLETPHIGVAWLQPFIETCSWFDRQVTLLKSLLAYLDRVYLVGQKKTDIGSLAYEGFYQRIFQYGAIILRIREGVAEWVTWEREQHAVHEARPLIVALVSQLQRHGLYHDILESFYLTKVHDYYVEEARKLRETLQPDEFCRHAGDRHDEEVERARDVLLESSTQRVALETDTALLTAHLDWIAKGSMEPLMDGGESPALEHLHRMYLLFSAVGGIKVLLAAFKAYVTNFVKKIVTDVKMDEQMVDRLLILKRNCDAVVTESFYDEEPIPRVTPSKPSGSADVDAGPSVARRANREFGYAVTDAFADGFKARRNKPAEMIAKHLDRAMRRGQKGRDDRAYGAELAAALALYRFTDDKDVFRTFYHRALAKRLLLEKSASDDHEKAMLRKLKEEYDPEFGMGDHMFTDLALSRDLTAEYRARKGGDAKLSLMVLQRSVWPFTARTQDVVLPVWMTDELNKFTEFYGEKHKGRKLDWDHSLGHATLRAHFKAGVKELTVSLYQAVVLLLFNEAEELSFRELKAQSSMEDGELRRTLQSLALGKKRVLRKQPAGKDVHDEDVFAYNGEFTDAAFRVHINSIQVRESAEEAQRAQTMIEADRKYALDAAVVRIMKGRKKLHYEQLKTQTVEAVAKHFHPEVSMIKARIDGLVEQEYLRRDDDDMNVLHYVA</sequence>
<dbReference type="PANTHER" id="PTHR11932">
    <property type="entry name" value="CULLIN"/>
    <property type="match status" value="1"/>
</dbReference>
<reference evidence="7 8" key="1">
    <citation type="submission" date="2021-08" db="EMBL/GenBank/DDBJ databases">
        <title>Draft Genome Sequence of Phanerochaete sordida strain YK-624.</title>
        <authorList>
            <person name="Mori T."/>
            <person name="Dohra H."/>
            <person name="Suzuki T."/>
            <person name="Kawagishi H."/>
            <person name="Hirai H."/>
        </authorList>
    </citation>
    <scope>NUCLEOTIDE SEQUENCE [LARGE SCALE GENOMIC DNA]</scope>
    <source>
        <strain evidence="7 8">YK-624</strain>
    </source>
</reference>
<dbReference type="InterPro" id="IPR036317">
    <property type="entry name" value="Cullin_homology_sf"/>
</dbReference>
<dbReference type="GO" id="GO:0031625">
    <property type="term" value="F:ubiquitin protein ligase binding"/>
    <property type="evidence" value="ECO:0007669"/>
    <property type="project" value="InterPro"/>
</dbReference>
<dbReference type="Pfam" id="PF26557">
    <property type="entry name" value="Cullin_AB"/>
    <property type="match status" value="1"/>
</dbReference>
<organism evidence="7 8">
    <name type="scientific">Phanerochaete sordida</name>
    <dbReference type="NCBI Taxonomy" id="48140"/>
    <lineage>
        <taxon>Eukaryota</taxon>
        <taxon>Fungi</taxon>
        <taxon>Dikarya</taxon>
        <taxon>Basidiomycota</taxon>
        <taxon>Agaricomycotina</taxon>
        <taxon>Agaricomycetes</taxon>
        <taxon>Polyporales</taxon>
        <taxon>Phanerochaetaceae</taxon>
        <taxon>Phanerochaete</taxon>
    </lineage>
</organism>
<dbReference type="Gene3D" id="1.20.1310.10">
    <property type="entry name" value="Cullin Repeats"/>
    <property type="match status" value="4"/>
</dbReference>
<dbReference type="GO" id="GO:0006511">
    <property type="term" value="P:ubiquitin-dependent protein catabolic process"/>
    <property type="evidence" value="ECO:0007669"/>
    <property type="project" value="InterPro"/>
</dbReference>
<evidence type="ECO:0000256" key="3">
    <source>
        <dbReference type="ARBA" id="ARBA00022843"/>
    </source>
</evidence>
<dbReference type="InterPro" id="IPR016159">
    <property type="entry name" value="Cullin_repeat-like_dom_sf"/>
</dbReference>
<dbReference type="InterPro" id="IPR045093">
    <property type="entry name" value="Cullin"/>
</dbReference>
<evidence type="ECO:0000256" key="5">
    <source>
        <dbReference type="RuleBase" id="RU003829"/>
    </source>
</evidence>
<dbReference type="OrthoDB" id="27073at2759"/>
<dbReference type="EMBL" id="BPQB01000024">
    <property type="protein sequence ID" value="GJE92100.1"/>
    <property type="molecule type" value="Genomic_DNA"/>
</dbReference>
<dbReference type="PROSITE" id="PS50069">
    <property type="entry name" value="CULLIN_2"/>
    <property type="match status" value="1"/>
</dbReference>
<dbReference type="InterPro" id="IPR036388">
    <property type="entry name" value="WH-like_DNA-bd_sf"/>
</dbReference>
<dbReference type="InterPro" id="IPR016158">
    <property type="entry name" value="Cullin_homology"/>
</dbReference>
<keyword evidence="8" id="KW-1185">Reference proteome</keyword>
<dbReference type="FunFam" id="1.10.10.10:FF:000014">
    <property type="entry name" value="Cullin 1"/>
    <property type="match status" value="1"/>
</dbReference>
<dbReference type="Gene3D" id="3.30.230.130">
    <property type="entry name" value="Cullin, Chain C, Domain 2"/>
    <property type="match status" value="1"/>
</dbReference>
<dbReference type="AlphaFoldDB" id="A0A9P3GE46"/>
<evidence type="ECO:0000259" key="6">
    <source>
        <dbReference type="PROSITE" id="PS50069"/>
    </source>
</evidence>
<dbReference type="SMART" id="SM00182">
    <property type="entry name" value="CULLIN"/>
    <property type="match status" value="1"/>
</dbReference>
<dbReference type="SMART" id="SM00884">
    <property type="entry name" value="Cullin_Nedd8"/>
    <property type="match status" value="1"/>
</dbReference>
<dbReference type="SUPFAM" id="SSF75632">
    <property type="entry name" value="Cullin homology domain"/>
    <property type="match status" value="1"/>
</dbReference>
<dbReference type="InterPro" id="IPR036390">
    <property type="entry name" value="WH_DNA-bd_sf"/>
</dbReference>
<proteinExistence type="inferred from homology"/>
<evidence type="ECO:0000256" key="2">
    <source>
        <dbReference type="ARBA" id="ARBA00022499"/>
    </source>
</evidence>
<accession>A0A9P3GE46</accession>
<evidence type="ECO:0000256" key="4">
    <source>
        <dbReference type="PROSITE-ProRule" id="PRU00330"/>
    </source>
</evidence>
<dbReference type="InterPro" id="IPR019559">
    <property type="entry name" value="Cullin_neddylation_domain"/>
</dbReference>
<feature type="domain" description="Cullin family profile" evidence="6">
    <location>
        <begin position="468"/>
        <end position="691"/>
    </location>
</feature>
<comment type="caution">
    <text evidence="7">The sequence shown here is derived from an EMBL/GenBank/DDBJ whole genome shotgun (WGS) entry which is preliminary data.</text>
</comment>
<evidence type="ECO:0000256" key="1">
    <source>
        <dbReference type="ARBA" id="ARBA00006019"/>
    </source>
</evidence>
<dbReference type="InterPro" id="IPR001373">
    <property type="entry name" value="Cullin_N"/>
</dbReference>
<dbReference type="Pfam" id="PF10557">
    <property type="entry name" value="Cullin_Nedd8"/>
    <property type="match status" value="1"/>
</dbReference>
<dbReference type="Pfam" id="PF00888">
    <property type="entry name" value="Cullin"/>
    <property type="match status" value="1"/>
</dbReference>
<dbReference type="Proteomes" id="UP000703269">
    <property type="component" value="Unassembled WGS sequence"/>
</dbReference>
<name>A0A9P3GE46_9APHY</name>
<gene>
    <name evidence="7" type="ORF">PsYK624_082530</name>
</gene>
<comment type="similarity">
    <text evidence="1 4 5">Belongs to the cullin family.</text>
</comment>
<dbReference type="SUPFAM" id="SSF46785">
    <property type="entry name" value="Winged helix' DNA-binding domain"/>
    <property type="match status" value="1"/>
</dbReference>